<comment type="subcellular location">
    <subcellularLocation>
        <location evidence="1">Cell membrane</location>
        <topology evidence="1">Multi-pass membrane protein</topology>
    </subcellularLocation>
</comment>
<keyword evidence="3" id="KW-1003">Cell membrane</keyword>
<proteinExistence type="predicted"/>
<feature type="transmembrane region" description="Helical" evidence="7">
    <location>
        <begin position="78"/>
        <end position="101"/>
    </location>
</feature>
<keyword evidence="6 7" id="KW-0472">Membrane</keyword>
<evidence type="ECO:0000256" key="5">
    <source>
        <dbReference type="ARBA" id="ARBA00022989"/>
    </source>
</evidence>
<feature type="transmembrane region" description="Helical" evidence="7">
    <location>
        <begin position="42"/>
        <end position="66"/>
    </location>
</feature>
<keyword evidence="5 7" id="KW-1133">Transmembrane helix</keyword>
<dbReference type="EMBL" id="UGJB01000004">
    <property type="protein sequence ID" value="STQ13514.1"/>
    <property type="molecule type" value="Genomic_DNA"/>
</dbReference>
<evidence type="ECO:0000313" key="9">
    <source>
        <dbReference type="Proteomes" id="UP000255106"/>
    </source>
</evidence>
<evidence type="ECO:0000256" key="6">
    <source>
        <dbReference type="ARBA" id="ARBA00023136"/>
    </source>
</evidence>
<dbReference type="PANTHER" id="PTHR23522:SF4">
    <property type="entry name" value="NUCLEOSIDE PERMEASE NUPG-RELATED"/>
    <property type="match status" value="1"/>
</dbReference>
<dbReference type="Gene3D" id="1.20.1250.20">
    <property type="entry name" value="MFS general substrate transporter like domains"/>
    <property type="match status" value="1"/>
</dbReference>
<evidence type="ECO:0000313" key="8">
    <source>
        <dbReference type="EMBL" id="STQ13514.1"/>
    </source>
</evidence>
<dbReference type="InterPro" id="IPR036259">
    <property type="entry name" value="MFS_trans_sf"/>
</dbReference>
<dbReference type="Proteomes" id="UP000255106">
    <property type="component" value="Unassembled WGS sequence"/>
</dbReference>
<protein>
    <submittedName>
        <fullName evidence="8">Nucleoside transporter yegT</fullName>
    </submittedName>
</protein>
<evidence type="ECO:0000256" key="2">
    <source>
        <dbReference type="ARBA" id="ARBA00022448"/>
    </source>
</evidence>
<dbReference type="SUPFAM" id="SSF103473">
    <property type="entry name" value="MFS general substrate transporter"/>
    <property type="match status" value="1"/>
</dbReference>
<dbReference type="GO" id="GO:0015212">
    <property type="term" value="F:cytidine transmembrane transporter activity"/>
    <property type="evidence" value="ECO:0007669"/>
    <property type="project" value="TreeGrafter"/>
</dbReference>
<reference evidence="8 9" key="1">
    <citation type="submission" date="2018-06" db="EMBL/GenBank/DDBJ databases">
        <authorList>
            <consortium name="Pathogen Informatics"/>
            <person name="Doyle S."/>
        </authorList>
    </citation>
    <scope>NUCLEOTIDE SEQUENCE [LARGE SCALE GENOMIC DNA]</scope>
    <source>
        <strain evidence="8 9">NCTC10005</strain>
    </source>
</reference>
<evidence type="ECO:0000256" key="1">
    <source>
        <dbReference type="ARBA" id="ARBA00004651"/>
    </source>
</evidence>
<dbReference type="GO" id="GO:0005886">
    <property type="term" value="C:plasma membrane"/>
    <property type="evidence" value="ECO:0007669"/>
    <property type="project" value="UniProtKB-SubCell"/>
</dbReference>
<dbReference type="AlphaFoldDB" id="A0A377M4V6"/>
<keyword evidence="4 7" id="KW-0812">Transmembrane</keyword>
<evidence type="ECO:0000256" key="3">
    <source>
        <dbReference type="ARBA" id="ARBA00022475"/>
    </source>
</evidence>
<dbReference type="GO" id="GO:0015213">
    <property type="term" value="F:uridine transmembrane transporter activity"/>
    <property type="evidence" value="ECO:0007669"/>
    <property type="project" value="TreeGrafter"/>
</dbReference>
<sequence>MKRGASCSISAFCCTASAYDFFFVVGFIYTDRVAGEKVKGQAQSMIVMFTYGIGMLLGSQISGALYNRLVAGQAVPQAWVTFWWIPAVAAAAIALIFLLTFKYDDDKA</sequence>
<gene>
    <name evidence="8" type="primary">yegT_4</name>
    <name evidence="8" type="ORF">NCTC10005_06337</name>
</gene>
<keyword evidence="2" id="KW-0813">Transport</keyword>
<evidence type="ECO:0000256" key="4">
    <source>
        <dbReference type="ARBA" id="ARBA00022692"/>
    </source>
</evidence>
<dbReference type="InterPro" id="IPR004740">
    <property type="entry name" value="Nuc_H_symport"/>
</dbReference>
<name>A0A377M4V6_ENTCL</name>
<evidence type="ECO:0000256" key="7">
    <source>
        <dbReference type="SAM" id="Phobius"/>
    </source>
</evidence>
<dbReference type="PANTHER" id="PTHR23522">
    <property type="entry name" value="BLL5896 PROTEIN"/>
    <property type="match status" value="1"/>
</dbReference>
<dbReference type="Pfam" id="PF03825">
    <property type="entry name" value="Nuc_H_symport"/>
    <property type="match status" value="1"/>
</dbReference>
<organism evidence="8 9">
    <name type="scientific">Enterobacter cloacae</name>
    <dbReference type="NCBI Taxonomy" id="550"/>
    <lineage>
        <taxon>Bacteria</taxon>
        <taxon>Pseudomonadati</taxon>
        <taxon>Pseudomonadota</taxon>
        <taxon>Gammaproteobacteria</taxon>
        <taxon>Enterobacterales</taxon>
        <taxon>Enterobacteriaceae</taxon>
        <taxon>Enterobacter</taxon>
        <taxon>Enterobacter cloacae complex</taxon>
    </lineage>
</organism>
<accession>A0A377M4V6</accession>